<feature type="signal peptide" evidence="1">
    <location>
        <begin position="1"/>
        <end position="18"/>
    </location>
</feature>
<accession>Q6IGU1</accession>
<reference evidence="2" key="1">
    <citation type="journal article" date="2003" name="Genome Biol.">
        <title>An integrated gene annotation and transcriptional profiling approach towards the full gene content of the Drosophila genome.</title>
        <authorList>
            <person name="Hild M."/>
            <person name="Beckmann B."/>
            <person name="Haas S.A."/>
            <person name="Koch B."/>
            <person name="Solovyev V."/>
            <person name="Busold C."/>
            <person name="Fellenberg K."/>
            <person name="Boutros M."/>
            <person name="Vingron M."/>
            <person name="Sauer F."/>
            <person name="Hoheisel J.D."/>
            <person name="Paro R."/>
        </authorList>
    </citation>
    <scope>NUCLEOTIDE SEQUENCE</scope>
</reference>
<name>Q6IGU1_DROME</name>
<evidence type="ECO:0000256" key="1">
    <source>
        <dbReference type="SAM" id="SignalP"/>
    </source>
</evidence>
<organism evidence="2">
    <name type="scientific">Drosophila melanogaster</name>
    <name type="common">Fruit fly</name>
    <dbReference type="NCBI Taxonomy" id="7227"/>
    <lineage>
        <taxon>Eukaryota</taxon>
        <taxon>Metazoa</taxon>
        <taxon>Ecdysozoa</taxon>
        <taxon>Arthropoda</taxon>
        <taxon>Hexapoda</taxon>
        <taxon>Insecta</taxon>
        <taxon>Pterygota</taxon>
        <taxon>Neoptera</taxon>
        <taxon>Endopterygota</taxon>
        <taxon>Diptera</taxon>
        <taxon>Brachycera</taxon>
        <taxon>Muscomorpha</taxon>
        <taxon>Ephydroidea</taxon>
        <taxon>Drosophilidae</taxon>
        <taxon>Drosophila</taxon>
        <taxon>Sophophora</taxon>
    </lineage>
</organism>
<gene>
    <name evidence="2" type="ORF">HDC05191</name>
</gene>
<evidence type="ECO:0000313" key="2">
    <source>
        <dbReference type="EMBL" id="DAA02373.1"/>
    </source>
</evidence>
<proteinExistence type="predicted"/>
<dbReference type="EMBL" id="BK003675">
    <property type="protein sequence ID" value="DAA02373.1"/>
    <property type="molecule type" value="Genomic_DNA"/>
</dbReference>
<protein>
    <submittedName>
        <fullName evidence="2">HDC05191</fullName>
    </submittedName>
</protein>
<dbReference type="AlphaFoldDB" id="Q6IGU1"/>
<feature type="chain" id="PRO_5004275260" evidence="1">
    <location>
        <begin position="19"/>
        <end position="154"/>
    </location>
</feature>
<keyword evidence="1" id="KW-0732">Signal</keyword>
<sequence>MLPLLPLLLLLLLRPFPGQNLQHEALLILILILGLGLRLRHWHCMSCTLQLSRNSPGIPFPCFPAFHCPPPDPDPGPFPLPGISQSPPPVAHYGVGYVAGKSRCKIFDYECADRPNAPPTFLRTCIPPVQKPPVCSGFCVHQAESHTERKSGYL</sequence>